<keyword evidence="3" id="KW-1185">Reference proteome</keyword>
<protein>
    <submittedName>
        <fullName evidence="2">Uncharacterized protein</fullName>
    </submittedName>
</protein>
<gene>
    <name evidence="2" type="ORF">LSALG_LOCUS11338</name>
</gene>
<evidence type="ECO:0000313" key="2">
    <source>
        <dbReference type="EMBL" id="CAI9271056.1"/>
    </source>
</evidence>
<dbReference type="EMBL" id="OX465078">
    <property type="protein sequence ID" value="CAI9271056.1"/>
    <property type="molecule type" value="Genomic_DNA"/>
</dbReference>
<evidence type="ECO:0000256" key="1">
    <source>
        <dbReference type="SAM" id="MobiDB-lite"/>
    </source>
</evidence>
<accession>A0AA35VCI9</accession>
<organism evidence="2 3">
    <name type="scientific">Lactuca saligna</name>
    <name type="common">Willowleaf lettuce</name>
    <dbReference type="NCBI Taxonomy" id="75948"/>
    <lineage>
        <taxon>Eukaryota</taxon>
        <taxon>Viridiplantae</taxon>
        <taxon>Streptophyta</taxon>
        <taxon>Embryophyta</taxon>
        <taxon>Tracheophyta</taxon>
        <taxon>Spermatophyta</taxon>
        <taxon>Magnoliopsida</taxon>
        <taxon>eudicotyledons</taxon>
        <taxon>Gunneridae</taxon>
        <taxon>Pentapetalae</taxon>
        <taxon>asterids</taxon>
        <taxon>campanulids</taxon>
        <taxon>Asterales</taxon>
        <taxon>Asteraceae</taxon>
        <taxon>Cichorioideae</taxon>
        <taxon>Cichorieae</taxon>
        <taxon>Lactucinae</taxon>
        <taxon>Lactuca</taxon>
    </lineage>
</organism>
<dbReference type="Proteomes" id="UP001177003">
    <property type="component" value="Chromosome 2"/>
</dbReference>
<proteinExistence type="predicted"/>
<evidence type="ECO:0000313" key="3">
    <source>
        <dbReference type="Proteomes" id="UP001177003"/>
    </source>
</evidence>
<reference evidence="2" key="1">
    <citation type="submission" date="2023-04" db="EMBL/GenBank/DDBJ databases">
        <authorList>
            <person name="Vijverberg K."/>
            <person name="Xiong W."/>
            <person name="Schranz E."/>
        </authorList>
    </citation>
    <scope>NUCLEOTIDE SEQUENCE</scope>
</reference>
<feature type="compositionally biased region" description="Basic residues" evidence="1">
    <location>
        <begin position="227"/>
        <end position="236"/>
    </location>
</feature>
<feature type="compositionally biased region" description="Basic and acidic residues" evidence="1">
    <location>
        <begin position="125"/>
        <end position="135"/>
    </location>
</feature>
<name>A0AA35VCI9_LACSI</name>
<feature type="region of interest" description="Disordered" evidence="1">
    <location>
        <begin position="207"/>
        <end position="259"/>
    </location>
</feature>
<feature type="region of interest" description="Disordered" evidence="1">
    <location>
        <begin position="114"/>
        <end position="145"/>
    </location>
</feature>
<dbReference type="AlphaFoldDB" id="A0AA35VCI9"/>
<sequence>MDESMHINPVEGEHLNSNTIVEGKHSFEGENERMNANVKGEQIEQNEDFHDLNDACSTAGSEHDDLYEDAPLEFDSAYPPMEKWTKDHPKEQIIEFHTQFLEAVLAVLGSEETKSKHLKNTAAESSEKSVKESKSTKSPKKLPITKSDPIKTDVFVADTPSTQKEIIPLKTGVFCKIKMKSIHKSRSPLTNVVQKPQVSHQGLLFREIPAPASPSSKKQRATDMAKHISKKKRKSKLIISSESTADDNETIPKTPEVDL</sequence>